<dbReference type="AlphaFoldDB" id="A0A4Q5LRL3"/>
<dbReference type="RefSeq" id="WP_129874743.1">
    <property type="nucleotide sequence ID" value="NZ_SEWG01000001.1"/>
</dbReference>
<dbReference type="Pfam" id="PF13715">
    <property type="entry name" value="CarbopepD_reg_2"/>
    <property type="match status" value="1"/>
</dbReference>
<keyword evidence="1" id="KW-0732">Signal</keyword>
<evidence type="ECO:0000313" key="3">
    <source>
        <dbReference type="Proteomes" id="UP000293331"/>
    </source>
</evidence>
<dbReference type="GO" id="GO:0004180">
    <property type="term" value="F:carboxypeptidase activity"/>
    <property type="evidence" value="ECO:0007669"/>
    <property type="project" value="UniProtKB-KW"/>
</dbReference>
<protein>
    <submittedName>
        <fullName evidence="2">Carboxypeptidase-like regulatory domain-containing protein</fullName>
    </submittedName>
</protein>
<comment type="caution">
    <text evidence="2">The sequence shown here is derived from an EMBL/GenBank/DDBJ whole genome shotgun (WGS) entry which is preliminary data.</text>
</comment>
<evidence type="ECO:0000313" key="2">
    <source>
        <dbReference type="EMBL" id="RYU92013.1"/>
    </source>
</evidence>
<feature type="signal peptide" evidence="1">
    <location>
        <begin position="1"/>
        <end position="24"/>
    </location>
</feature>
<proteinExistence type="predicted"/>
<sequence>MNFKYTYKYLFLILFILISAAATAQTTVVTGKVTDGGNKDGLPFVSVAFLGTNIGVVTDTHGMYTLRTNQPYTKIKVSYIGFKDATYNVLPGKEQVLNIRMIPSSTQLNEVNIKTSKKTKYNNENPAVALIRKVIENKDKNRPEAYNFVEYKEYDKMQFSLSNISDKVKEKRLFKKYKFVFENKDSTSYPGKTLLPIYLKERLAHVYYRKDPEATRNVILGEKSVDFGPGFDTEGVGQYFKHLYEKVDIYDNSIMLLGRQFLSPIANSAPSFYKFFITDTVTLDNGKKLVQLSFTPRNTNDILFEGEIFITLDGNYAVQKAGLEINKNINVNFVRSMHVDLDFELNPDGRYHMSRSNTFADFGITAKRKSGLFGTRTLTLKNYVVNVPHPDTLYKARPELEDEELRNRPESFWAENRLDTLTTAESKVYKNIDSLVHMPSFRRTADIINLLFAGFKNFGKFEIGPASTFYSFNPVEGLRLRVGGRTTADFSKRIFFESYGAYGFTDKRWKYQFAASYSINNKSIYRFPQHYIRASFQRDTKIPGQELQYAQEDNFLLSFKRGKNDKYIYNDNYRIDYVSEFENHLSYKMGLKKLTQTPAGSLFPFTNTIGTNTFRHLTTSEVSAGIRYAPNEQYYQGKLFRAPIINQYPILSLDFTMGVKDALGGEYGYKKLDFRGDKRFYIAPFGFADVVLEGSKTFGQVPYLLLNIHRANQTFSYVIDSYNLMNFLEFVSDHSVSVNIDQHFGGFFFNKIPLFKKLKWRETLSFKALYGGLSDNNTPSLHPNLYQFPLDENGVPITYGLGRTPYIEASAGVENIFKFIRVDAVKRFTYLDHPGIAPWGIRVKIKFDF</sequence>
<dbReference type="EMBL" id="SEWG01000001">
    <property type="protein sequence ID" value="RYU92013.1"/>
    <property type="molecule type" value="Genomic_DNA"/>
</dbReference>
<feature type="chain" id="PRO_5020251445" evidence="1">
    <location>
        <begin position="25"/>
        <end position="849"/>
    </location>
</feature>
<name>A0A4Q5LRL3_9SPHI</name>
<evidence type="ECO:0000256" key="1">
    <source>
        <dbReference type="SAM" id="SignalP"/>
    </source>
</evidence>
<gene>
    <name evidence="2" type="ORF">EWM62_00815</name>
</gene>
<dbReference type="OrthoDB" id="983143at2"/>
<keyword evidence="2" id="KW-0645">Protease</keyword>
<dbReference type="InterPro" id="IPR008969">
    <property type="entry name" value="CarboxyPept-like_regulatory"/>
</dbReference>
<keyword evidence="3" id="KW-1185">Reference proteome</keyword>
<dbReference type="InterPro" id="IPR043741">
    <property type="entry name" value="DUF5686"/>
</dbReference>
<dbReference type="Gene3D" id="2.60.40.1120">
    <property type="entry name" value="Carboxypeptidase-like, regulatory domain"/>
    <property type="match status" value="1"/>
</dbReference>
<dbReference type="SUPFAM" id="SSF49464">
    <property type="entry name" value="Carboxypeptidase regulatory domain-like"/>
    <property type="match status" value="1"/>
</dbReference>
<keyword evidence="2" id="KW-0378">Hydrolase</keyword>
<dbReference type="Pfam" id="PF18939">
    <property type="entry name" value="DUF5686"/>
    <property type="match status" value="1"/>
</dbReference>
<accession>A0A4Q5LRL3</accession>
<keyword evidence="2" id="KW-0121">Carboxypeptidase</keyword>
<dbReference type="Proteomes" id="UP000293331">
    <property type="component" value="Unassembled WGS sequence"/>
</dbReference>
<reference evidence="2 3" key="1">
    <citation type="submission" date="2019-02" db="EMBL/GenBank/DDBJ databases">
        <title>Bacterial novel species Mucilaginibacter sp. 17JY9-4 isolated from soil.</title>
        <authorList>
            <person name="Jung H.-Y."/>
        </authorList>
    </citation>
    <scope>NUCLEOTIDE SEQUENCE [LARGE SCALE GENOMIC DNA]</scope>
    <source>
        <strain evidence="2 3">17JY9-4</strain>
    </source>
</reference>
<organism evidence="2 3">
    <name type="scientific">Mucilaginibacter terrigena</name>
    <dbReference type="NCBI Taxonomy" id="2492395"/>
    <lineage>
        <taxon>Bacteria</taxon>
        <taxon>Pseudomonadati</taxon>
        <taxon>Bacteroidota</taxon>
        <taxon>Sphingobacteriia</taxon>
        <taxon>Sphingobacteriales</taxon>
        <taxon>Sphingobacteriaceae</taxon>
        <taxon>Mucilaginibacter</taxon>
    </lineage>
</organism>